<dbReference type="STRING" id="1048205.AB852_36110"/>
<organism evidence="3 4">
    <name type="scientific">Streptomyces uncialis</name>
    <dbReference type="NCBI Taxonomy" id="1048205"/>
    <lineage>
        <taxon>Bacteria</taxon>
        <taxon>Bacillati</taxon>
        <taxon>Actinomycetota</taxon>
        <taxon>Actinomycetes</taxon>
        <taxon>Kitasatosporales</taxon>
        <taxon>Streptomycetaceae</taxon>
        <taxon>Streptomyces</taxon>
    </lineage>
</organism>
<gene>
    <name evidence="3" type="ORF">AB852_36110</name>
</gene>
<dbReference type="InterPro" id="IPR036291">
    <property type="entry name" value="NAD(P)-bd_dom_sf"/>
</dbReference>
<protein>
    <submittedName>
        <fullName evidence="3">NmrA family transcriptional regulator</fullName>
    </submittedName>
</protein>
<accession>A0A1Q4UXF8</accession>
<name>A0A1Q4UXF8_9ACTN</name>
<dbReference type="InterPro" id="IPR051604">
    <property type="entry name" value="Ergot_Alk_Oxidoreductase"/>
</dbReference>
<evidence type="ECO:0000259" key="2">
    <source>
        <dbReference type="Pfam" id="PF13460"/>
    </source>
</evidence>
<keyword evidence="4" id="KW-1185">Reference proteome</keyword>
<dbReference type="InterPro" id="IPR016040">
    <property type="entry name" value="NAD(P)-bd_dom"/>
</dbReference>
<dbReference type="SUPFAM" id="SSF51735">
    <property type="entry name" value="NAD(P)-binding Rossmann-fold domains"/>
    <property type="match status" value="1"/>
</dbReference>
<dbReference type="PANTHER" id="PTHR43162">
    <property type="match status" value="1"/>
</dbReference>
<evidence type="ECO:0000313" key="4">
    <source>
        <dbReference type="Proteomes" id="UP000186455"/>
    </source>
</evidence>
<reference evidence="3 4" key="1">
    <citation type="submission" date="2015-06" db="EMBL/GenBank/DDBJ databases">
        <title>Cloning and characterization of the uncialamcin biosynthetic gene cluster.</title>
        <authorList>
            <person name="Yan X."/>
            <person name="Huang T."/>
            <person name="Ge H."/>
            <person name="Shen B."/>
        </authorList>
    </citation>
    <scope>NUCLEOTIDE SEQUENCE [LARGE SCALE GENOMIC DNA]</scope>
    <source>
        <strain evidence="3 4">DCA2648</strain>
    </source>
</reference>
<dbReference type="RefSeq" id="WP_073795792.1">
    <property type="nucleotide sequence ID" value="NZ_LFBV01000013.1"/>
</dbReference>
<feature type="domain" description="NAD(P)-binding" evidence="2">
    <location>
        <begin position="7"/>
        <end position="172"/>
    </location>
</feature>
<sequence length="317" mass="34068">MRILVTGATGTVGRHVVRELIDAGADVRALTRDPRRAGLPARAEAVTGDLTRPADLRDALKGVERLYLFPEPDTAREVMALAGEAGVRRVVVLSSGAVTAGYDTSYHLPVERAAEESGLEWTHVRPGEFAMNHVALWGPPIRTERVVRHPYPDLESRPVHERDIADMAVTALLADGHTGRAYAVDGPAPLTLREQVRAIAAALGEEIRFDEVTPEEAREHYLRQGGFAAENADMLLGFTDYEGNPVDPEQDDDPGADPGPTADQDTGQHADPGTGTDTDTDTDTAGSSAPCFPAATATGRPARPFAAWARDHVDDFR</sequence>
<dbReference type="Proteomes" id="UP000186455">
    <property type="component" value="Unassembled WGS sequence"/>
</dbReference>
<comment type="caution">
    <text evidence="3">The sequence shown here is derived from an EMBL/GenBank/DDBJ whole genome shotgun (WGS) entry which is preliminary data.</text>
</comment>
<dbReference type="Gene3D" id="3.40.50.720">
    <property type="entry name" value="NAD(P)-binding Rossmann-like Domain"/>
    <property type="match status" value="1"/>
</dbReference>
<dbReference type="Gene3D" id="3.90.25.10">
    <property type="entry name" value="UDP-galactose 4-epimerase, domain 1"/>
    <property type="match status" value="1"/>
</dbReference>
<dbReference type="PANTHER" id="PTHR43162:SF1">
    <property type="entry name" value="PRESTALK A DIFFERENTIATION PROTEIN A"/>
    <property type="match status" value="1"/>
</dbReference>
<dbReference type="EMBL" id="LFBV01000013">
    <property type="protein sequence ID" value="OKH90280.1"/>
    <property type="molecule type" value="Genomic_DNA"/>
</dbReference>
<feature type="compositionally biased region" description="Low complexity" evidence="1">
    <location>
        <begin position="256"/>
        <end position="303"/>
    </location>
</feature>
<proteinExistence type="predicted"/>
<evidence type="ECO:0000256" key="1">
    <source>
        <dbReference type="SAM" id="MobiDB-lite"/>
    </source>
</evidence>
<dbReference type="AlphaFoldDB" id="A0A1Q4UXF8"/>
<dbReference type="Pfam" id="PF13460">
    <property type="entry name" value="NAD_binding_10"/>
    <property type="match status" value="1"/>
</dbReference>
<evidence type="ECO:0000313" key="3">
    <source>
        <dbReference type="EMBL" id="OKH90280.1"/>
    </source>
</evidence>
<feature type="region of interest" description="Disordered" evidence="1">
    <location>
        <begin position="238"/>
        <end position="303"/>
    </location>
</feature>